<evidence type="ECO:0000256" key="1">
    <source>
        <dbReference type="SAM" id="MobiDB-lite"/>
    </source>
</evidence>
<dbReference type="AlphaFoldDB" id="A0A6J4LWF3"/>
<accession>A0A6J4LWF3</accession>
<feature type="compositionally biased region" description="Basic residues" evidence="1">
    <location>
        <begin position="89"/>
        <end position="100"/>
    </location>
</feature>
<organism evidence="2">
    <name type="scientific">uncultured Nocardioidaceae bacterium</name>
    <dbReference type="NCBI Taxonomy" id="253824"/>
    <lineage>
        <taxon>Bacteria</taxon>
        <taxon>Bacillati</taxon>
        <taxon>Actinomycetota</taxon>
        <taxon>Actinomycetes</taxon>
        <taxon>Propionibacteriales</taxon>
        <taxon>Nocardioidaceae</taxon>
        <taxon>environmental samples</taxon>
    </lineage>
</organism>
<gene>
    <name evidence="2" type="ORF">AVDCRST_MAG36-1550</name>
</gene>
<name>A0A6J4LWF3_9ACTN</name>
<protein>
    <submittedName>
        <fullName evidence="2">Uncharacterized protein</fullName>
    </submittedName>
</protein>
<feature type="compositionally biased region" description="Basic residues" evidence="1">
    <location>
        <begin position="29"/>
        <end position="46"/>
    </location>
</feature>
<feature type="non-terminal residue" evidence="2">
    <location>
        <position position="1"/>
    </location>
</feature>
<dbReference type="EMBL" id="CADCUH010000101">
    <property type="protein sequence ID" value="CAA9344126.1"/>
    <property type="molecule type" value="Genomic_DNA"/>
</dbReference>
<feature type="non-terminal residue" evidence="2">
    <location>
        <position position="166"/>
    </location>
</feature>
<feature type="region of interest" description="Disordered" evidence="1">
    <location>
        <begin position="87"/>
        <end position="137"/>
    </location>
</feature>
<sequence length="166" mass="17381">GDRGRTGAAGSGSAVGVGLPPTARDRAVARARRGPARRGRRGRHQRGVGGARDLAPADVLPAAGRVGGRGVATCRRLVVLRVEGPGTLPRRRRRGRRRGRGSLDLPRAGGAVRRAPRPRRGVPGCDGQLHRGRGPGPAAARWLLRRLGDATRGRSVQGLARNPALV</sequence>
<feature type="region of interest" description="Disordered" evidence="1">
    <location>
        <begin position="1"/>
        <end position="53"/>
    </location>
</feature>
<evidence type="ECO:0000313" key="2">
    <source>
        <dbReference type="EMBL" id="CAA9344126.1"/>
    </source>
</evidence>
<reference evidence="2" key="1">
    <citation type="submission" date="2020-02" db="EMBL/GenBank/DDBJ databases">
        <authorList>
            <person name="Meier V. D."/>
        </authorList>
    </citation>
    <scope>NUCLEOTIDE SEQUENCE</scope>
    <source>
        <strain evidence="2">AVDCRST_MAG36</strain>
    </source>
</reference>
<proteinExistence type="predicted"/>